<sequence length="171" mass="19966">MLTIKLFIKNVESILVGGVLMGEYIYKRYEEKYIDKVAKTFIDVFSQDPWNDRWPSLDKAKEYLKGYIGAPYFRGFLVMNKKEHIIAFSLGDIRKWWSGDEYMVHEYGVSPSFQGEGFGVAFMDYIQNELINEGVKGIILNTGKGTPAEYFYKKQGFEENEDNIFLYKILK</sequence>
<dbReference type="OrthoDB" id="5292888at2"/>
<dbReference type="PROSITE" id="PS51186">
    <property type="entry name" value="GNAT"/>
    <property type="match status" value="1"/>
</dbReference>
<dbReference type="InterPro" id="IPR016181">
    <property type="entry name" value="Acyl_CoA_acyltransferase"/>
</dbReference>
<dbReference type="GO" id="GO:0016747">
    <property type="term" value="F:acyltransferase activity, transferring groups other than amino-acyl groups"/>
    <property type="evidence" value="ECO:0007669"/>
    <property type="project" value="InterPro"/>
</dbReference>
<comment type="caution">
    <text evidence="2">The sequence shown here is derived from an EMBL/GenBank/DDBJ whole genome shotgun (WGS) entry which is preliminary data.</text>
</comment>
<dbReference type="CDD" id="cd04301">
    <property type="entry name" value="NAT_SF"/>
    <property type="match status" value="1"/>
</dbReference>
<organism evidence="2 3">
    <name type="scientific">Geotoga petraea</name>
    <dbReference type="NCBI Taxonomy" id="28234"/>
    <lineage>
        <taxon>Bacteria</taxon>
        <taxon>Thermotogati</taxon>
        <taxon>Thermotogota</taxon>
        <taxon>Thermotogae</taxon>
        <taxon>Petrotogales</taxon>
        <taxon>Petrotogaceae</taxon>
        <taxon>Geotoga</taxon>
    </lineage>
</organism>
<dbReference type="Proteomes" id="UP000297288">
    <property type="component" value="Unassembled WGS sequence"/>
</dbReference>
<protein>
    <submittedName>
        <fullName evidence="2">GNAT family N-acetyltransferase</fullName>
    </submittedName>
</protein>
<dbReference type="AlphaFoldDB" id="A0A4Z0W215"/>
<dbReference type="InterPro" id="IPR000182">
    <property type="entry name" value="GNAT_dom"/>
</dbReference>
<feature type="domain" description="N-acetyltransferase" evidence="1">
    <location>
        <begin position="24"/>
        <end position="171"/>
    </location>
</feature>
<evidence type="ECO:0000313" key="2">
    <source>
        <dbReference type="EMBL" id="TGG86865.1"/>
    </source>
</evidence>
<dbReference type="EMBL" id="SRME01000007">
    <property type="protein sequence ID" value="TGG86865.1"/>
    <property type="molecule type" value="Genomic_DNA"/>
</dbReference>
<reference evidence="2 3" key="1">
    <citation type="submission" date="2019-04" db="EMBL/GenBank/DDBJ databases">
        <title>Draft genome sequence data and analysis of a Fermenting Bacterium, Geotoga petraea strain HO-Geo1, isolated from heavy-oil petroleum reservoir in Russia.</title>
        <authorList>
            <person name="Grouzdev D.S."/>
            <person name="Semenova E.M."/>
            <person name="Sokolova D.S."/>
            <person name="Tourova T.P."/>
            <person name="Poltaraus A.B."/>
            <person name="Nazina T.N."/>
        </authorList>
    </citation>
    <scope>NUCLEOTIDE SEQUENCE [LARGE SCALE GENOMIC DNA]</scope>
    <source>
        <strain evidence="2 3">HO-Geo1</strain>
    </source>
</reference>
<evidence type="ECO:0000313" key="3">
    <source>
        <dbReference type="Proteomes" id="UP000297288"/>
    </source>
</evidence>
<dbReference type="SUPFAM" id="SSF55729">
    <property type="entry name" value="Acyl-CoA N-acyltransferases (Nat)"/>
    <property type="match status" value="1"/>
</dbReference>
<dbReference type="Gene3D" id="3.40.630.30">
    <property type="match status" value="1"/>
</dbReference>
<name>A0A4Z0W215_9BACT</name>
<proteinExistence type="predicted"/>
<keyword evidence="2" id="KW-0808">Transferase</keyword>
<accession>A0A4Z0W215</accession>
<gene>
    <name evidence="2" type="ORF">E4650_09465</name>
</gene>
<dbReference type="Pfam" id="PF00583">
    <property type="entry name" value="Acetyltransf_1"/>
    <property type="match status" value="1"/>
</dbReference>
<evidence type="ECO:0000259" key="1">
    <source>
        <dbReference type="PROSITE" id="PS51186"/>
    </source>
</evidence>